<accession>A0AC61U8U0</accession>
<name>A0AC61U8U0_9MICO</name>
<reference evidence="1" key="1">
    <citation type="submission" date="2021-11" db="EMBL/GenBank/DDBJ databases">
        <title>Study of the species diversity of bacterial strains isolated from a unique natural object - Shulgan-Tash cave (Bashkiria).</title>
        <authorList>
            <person name="Sazanova A.L."/>
            <person name="Chirak E.R."/>
            <person name="Safronova V.I."/>
        </authorList>
    </citation>
    <scope>NUCLEOTIDE SEQUENCE</scope>
    <source>
        <strain evidence="1">P1</strain>
    </source>
</reference>
<gene>
    <name evidence="1" type="ORF">LP422_11290</name>
</gene>
<protein>
    <submittedName>
        <fullName evidence="1">Uncharacterized protein</fullName>
    </submittedName>
</protein>
<proteinExistence type="predicted"/>
<organism evidence="1 2">
    <name type="scientific">Janibacter limosus</name>
    <dbReference type="NCBI Taxonomy" id="53458"/>
    <lineage>
        <taxon>Bacteria</taxon>
        <taxon>Bacillati</taxon>
        <taxon>Actinomycetota</taxon>
        <taxon>Actinomycetes</taxon>
        <taxon>Micrococcales</taxon>
        <taxon>Intrasporangiaceae</taxon>
        <taxon>Janibacter</taxon>
    </lineage>
</organism>
<dbReference type="EMBL" id="CP087977">
    <property type="protein sequence ID" value="UUZ46471.1"/>
    <property type="molecule type" value="Genomic_DNA"/>
</dbReference>
<sequence length="62" mass="6202">MTATAPASSAILACSGVTTSMMTPPLSISAMPRLARAVPVVVSLPMVFSLVGGLGNRGQCLI</sequence>
<evidence type="ECO:0000313" key="1">
    <source>
        <dbReference type="EMBL" id="UUZ46471.1"/>
    </source>
</evidence>
<evidence type="ECO:0000313" key="2">
    <source>
        <dbReference type="Proteomes" id="UP001059663"/>
    </source>
</evidence>
<dbReference type="Proteomes" id="UP001059663">
    <property type="component" value="Chromosome"/>
</dbReference>